<dbReference type="Proteomes" id="UP000002745">
    <property type="component" value="Chromosome"/>
</dbReference>
<dbReference type="eggNOG" id="COG0824">
    <property type="taxonomic scope" value="Bacteria"/>
</dbReference>
<proteinExistence type="predicted"/>
<dbReference type="PANTHER" id="PTHR31793:SF24">
    <property type="entry name" value="LONG-CHAIN ACYL-COA THIOESTERASE FADM"/>
    <property type="match status" value="1"/>
</dbReference>
<dbReference type="PANTHER" id="PTHR31793">
    <property type="entry name" value="4-HYDROXYBENZOYL-COA THIOESTERASE FAMILY MEMBER"/>
    <property type="match status" value="1"/>
</dbReference>
<evidence type="ECO:0000313" key="1">
    <source>
        <dbReference type="EMBL" id="ACT58787.1"/>
    </source>
</evidence>
<dbReference type="AlphaFoldDB" id="C6XRF5"/>
<protein>
    <submittedName>
        <fullName evidence="1">Thioesterase-like protein</fullName>
    </submittedName>
</protein>
<dbReference type="Pfam" id="PF13279">
    <property type="entry name" value="4HBT_2"/>
    <property type="match status" value="1"/>
</dbReference>
<dbReference type="Gene3D" id="3.10.129.10">
    <property type="entry name" value="Hotdog Thioesterase"/>
    <property type="match status" value="1"/>
</dbReference>
<evidence type="ECO:0000313" key="2">
    <source>
        <dbReference type="Proteomes" id="UP000002745"/>
    </source>
</evidence>
<reference evidence="2" key="1">
    <citation type="journal article" date="2011" name="J. Bacteriol.">
        <title>Genome sequences of eight morphologically diverse alphaproteobacteria.</title>
        <authorList>
            <consortium name="US DOE Joint Genome Institute"/>
            <person name="Brown P.J."/>
            <person name="Kysela D.T."/>
            <person name="Buechlein A."/>
            <person name="Hemmerich C."/>
            <person name="Brun Y.V."/>
        </authorList>
    </citation>
    <scope>NUCLEOTIDE SEQUENCE [LARGE SCALE GENOMIC DNA]</scope>
    <source>
        <strain evidence="2">ATCC 49814 / DSM 5838 / IFAM 1418</strain>
    </source>
</reference>
<dbReference type="CDD" id="cd00586">
    <property type="entry name" value="4HBT"/>
    <property type="match status" value="1"/>
</dbReference>
<name>C6XRF5_HIRBI</name>
<dbReference type="GO" id="GO:0047617">
    <property type="term" value="F:fatty acyl-CoA hydrolase activity"/>
    <property type="evidence" value="ECO:0007669"/>
    <property type="project" value="TreeGrafter"/>
</dbReference>
<gene>
    <name evidence="1" type="ordered locus">Hbal_1095</name>
</gene>
<dbReference type="InterPro" id="IPR050563">
    <property type="entry name" value="4-hydroxybenzoyl-CoA_TE"/>
</dbReference>
<keyword evidence="2" id="KW-1185">Reference proteome</keyword>
<accession>C6XRF5</accession>
<dbReference type="SUPFAM" id="SSF54637">
    <property type="entry name" value="Thioesterase/thiol ester dehydrase-isomerase"/>
    <property type="match status" value="1"/>
</dbReference>
<organism evidence="1 2">
    <name type="scientific">Hirschia baltica (strain ATCC 49814 / DSM 5838 / IFAM 1418)</name>
    <dbReference type="NCBI Taxonomy" id="582402"/>
    <lineage>
        <taxon>Bacteria</taxon>
        <taxon>Pseudomonadati</taxon>
        <taxon>Pseudomonadota</taxon>
        <taxon>Alphaproteobacteria</taxon>
        <taxon>Hyphomonadales</taxon>
        <taxon>Hyphomonadaceae</taxon>
        <taxon>Hirschia</taxon>
    </lineage>
</organism>
<dbReference type="OrthoDB" id="9801517at2"/>
<dbReference type="EMBL" id="CP001678">
    <property type="protein sequence ID" value="ACT58787.1"/>
    <property type="molecule type" value="Genomic_DNA"/>
</dbReference>
<dbReference type="InterPro" id="IPR029069">
    <property type="entry name" value="HotDog_dom_sf"/>
</dbReference>
<sequence>MDKTNLFDFQVTWRDLDANGHMANTAYMDFATYSRIVYFEQYGFGAKAMKELEVGPVALNDNLSYRREMHMLDKFKIELMWAGVNSKDTRYVIVNRFSALDGTITAEVRSMVVWMDLNTRKVIVPPQMLLDAVNALPKTDDFAPL</sequence>
<dbReference type="STRING" id="582402.Hbal_1095"/>
<dbReference type="HOGENOM" id="CLU_101141_4_0_5"/>
<dbReference type="KEGG" id="hba:Hbal_1095"/>
<dbReference type="RefSeq" id="WP_015826937.1">
    <property type="nucleotide sequence ID" value="NC_012982.1"/>
</dbReference>